<gene>
    <name evidence="1" type="ORF">AJ80_07777</name>
</gene>
<proteinExistence type="predicted"/>
<dbReference type="Proteomes" id="UP000224634">
    <property type="component" value="Unassembled WGS sequence"/>
</dbReference>
<comment type="caution">
    <text evidence="1">The sequence shown here is derived from an EMBL/GenBank/DDBJ whole genome shotgun (WGS) entry which is preliminary data.</text>
</comment>
<organism evidence="1 2">
    <name type="scientific">Polytolypa hystricis (strain UAMH7299)</name>
    <dbReference type="NCBI Taxonomy" id="1447883"/>
    <lineage>
        <taxon>Eukaryota</taxon>
        <taxon>Fungi</taxon>
        <taxon>Dikarya</taxon>
        <taxon>Ascomycota</taxon>
        <taxon>Pezizomycotina</taxon>
        <taxon>Eurotiomycetes</taxon>
        <taxon>Eurotiomycetidae</taxon>
        <taxon>Onygenales</taxon>
        <taxon>Onygenales incertae sedis</taxon>
        <taxon>Polytolypa</taxon>
    </lineage>
</organism>
<protein>
    <submittedName>
        <fullName evidence="1">Uncharacterized protein</fullName>
    </submittedName>
</protein>
<dbReference type="EMBL" id="PDNA01000156">
    <property type="protein sequence ID" value="PGH08818.1"/>
    <property type="molecule type" value="Genomic_DNA"/>
</dbReference>
<dbReference type="AlphaFoldDB" id="A0A2B7XJM0"/>
<keyword evidence="2" id="KW-1185">Reference proteome</keyword>
<evidence type="ECO:0000313" key="1">
    <source>
        <dbReference type="EMBL" id="PGH08818.1"/>
    </source>
</evidence>
<accession>A0A2B7XJM0</accession>
<sequence length="92" mass="10666">MAVEKTDIVQDLNSEDPERCTQLDFESKLCTLGDHIRTLKWRRRIKLKKIVCEDDLKKKQGKPGQFLIPELFLVNTSSTRTEDDSSYTPIPN</sequence>
<evidence type="ECO:0000313" key="2">
    <source>
        <dbReference type="Proteomes" id="UP000224634"/>
    </source>
</evidence>
<name>A0A2B7XJM0_POLH7</name>
<reference evidence="1 2" key="1">
    <citation type="submission" date="2017-10" db="EMBL/GenBank/DDBJ databases">
        <title>Comparative genomics in systemic dimorphic fungi from Ajellomycetaceae.</title>
        <authorList>
            <person name="Munoz J.F."/>
            <person name="Mcewen J.G."/>
            <person name="Clay O.K."/>
            <person name="Cuomo C.A."/>
        </authorList>
    </citation>
    <scope>NUCLEOTIDE SEQUENCE [LARGE SCALE GENOMIC DNA]</scope>
    <source>
        <strain evidence="1 2">UAMH7299</strain>
    </source>
</reference>